<dbReference type="Proteomes" id="UP000886885">
    <property type="component" value="Chromosome 1A"/>
</dbReference>
<dbReference type="EMBL" id="JAAWWB010000001">
    <property type="protein sequence ID" value="KAG6791230.1"/>
    <property type="molecule type" value="Genomic_DNA"/>
</dbReference>
<comment type="caution">
    <text evidence="1">The sequence shown here is derived from an EMBL/GenBank/DDBJ whole genome shotgun (WGS) entry which is preliminary data.</text>
</comment>
<reference evidence="1" key="1">
    <citation type="journal article" date="2020" name="bioRxiv">
        <title>Hybrid origin of Populus tomentosa Carr. identified through genome sequencing and phylogenomic analysis.</title>
        <authorList>
            <person name="An X."/>
            <person name="Gao K."/>
            <person name="Chen Z."/>
            <person name="Li J."/>
            <person name="Yang X."/>
            <person name="Yang X."/>
            <person name="Zhou J."/>
            <person name="Guo T."/>
            <person name="Zhao T."/>
            <person name="Huang S."/>
            <person name="Miao D."/>
            <person name="Khan W.U."/>
            <person name="Rao P."/>
            <person name="Ye M."/>
            <person name="Lei B."/>
            <person name="Liao W."/>
            <person name="Wang J."/>
            <person name="Ji L."/>
            <person name="Li Y."/>
            <person name="Guo B."/>
            <person name="Mustafa N.S."/>
            <person name="Li S."/>
            <person name="Yun Q."/>
            <person name="Keller S.R."/>
            <person name="Mao J."/>
            <person name="Zhang R."/>
            <person name="Strauss S.H."/>
        </authorList>
    </citation>
    <scope>NUCLEOTIDE SEQUENCE</scope>
    <source>
        <strain evidence="1">GM15</strain>
        <tissue evidence="1">Leaf</tissue>
    </source>
</reference>
<evidence type="ECO:0008006" key="3">
    <source>
        <dbReference type="Google" id="ProtNLM"/>
    </source>
</evidence>
<dbReference type="GO" id="GO:0006888">
    <property type="term" value="P:endoplasmic reticulum to Golgi vesicle-mediated transport"/>
    <property type="evidence" value="ECO:0007669"/>
    <property type="project" value="InterPro"/>
</dbReference>
<dbReference type="AlphaFoldDB" id="A0A8X8AZ75"/>
<protein>
    <recommendedName>
        <fullName evidence="3">Trafficking protein particle complex subunit 2</fullName>
    </recommendedName>
</protein>
<proteinExistence type="predicted"/>
<evidence type="ECO:0000313" key="1">
    <source>
        <dbReference type="EMBL" id="KAG6791230.1"/>
    </source>
</evidence>
<name>A0A8X8AZ75_POPTO</name>
<keyword evidence="2" id="KW-1185">Reference proteome</keyword>
<dbReference type="InterPro" id="IPR006722">
    <property type="entry name" value="Sedlin"/>
</dbReference>
<accession>A0A8X8AZ75</accession>
<dbReference type="CDD" id="cd14825">
    <property type="entry name" value="TRAPPC2_sedlin"/>
    <property type="match status" value="1"/>
</dbReference>
<dbReference type="GO" id="GO:0005737">
    <property type="term" value="C:cytoplasm"/>
    <property type="evidence" value="ECO:0007669"/>
    <property type="project" value="GOC"/>
</dbReference>
<evidence type="ECO:0000313" key="2">
    <source>
        <dbReference type="Proteomes" id="UP000886885"/>
    </source>
</evidence>
<dbReference type="Pfam" id="PF04628">
    <property type="entry name" value="Sedlin_N"/>
    <property type="match status" value="1"/>
</dbReference>
<sequence length="148" mass="16697">MATTACFIIVSRNDIPIYEAEVGSATKREDAAQMHQFILHAALDIVQDLAWTTSAMYLKAIDRFNDLVVSVYVTAGHILCVSDFNCVSDKKNTEKMENDIYVIFFAFSVGEVHELYIKILLNPLYLPGSRIASSHFDTKVRALARKYL</sequence>
<gene>
    <name evidence="1" type="ORF">POTOM_000342</name>
</gene>
<dbReference type="OrthoDB" id="10252102at2759"/>
<organism evidence="1 2">
    <name type="scientific">Populus tomentosa</name>
    <name type="common">Chinese white poplar</name>
    <dbReference type="NCBI Taxonomy" id="118781"/>
    <lineage>
        <taxon>Eukaryota</taxon>
        <taxon>Viridiplantae</taxon>
        <taxon>Streptophyta</taxon>
        <taxon>Embryophyta</taxon>
        <taxon>Tracheophyta</taxon>
        <taxon>Spermatophyta</taxon>
        <taxon>Magnoliopsida</taxon>
        <taxon>eudicotyledons</taxon>
        <taxon>Gunneridae</taxon>
        <taxon>Pentapetalae</taxon>
        <taxon>rosids</taxon>
        <taxon>fabids</taxon>
        <taxon>Malpighiales</taxon>
        <taxon>Salicaceae</taxon>
        <taxon>Saliceae</taxon>
        <taxon>Populus</taxon>
    </lineage>
</organism>
<dbReference type="PANTHER" id="PTHR12403">
    <property type="entry name" value="TRAFFICKING PROTEIN PARTICLE COMPLEX SUBUNIT 2"/>
    <property type="match status" value="1"/>
</dbReference>